<feature type="transmembrane region" description="Helical" evidence="6">
    <location>
        <begin position="246"/>
        <end position="268"/>
    </location>
</feature>
<reference evidence="8" key="1">
    <citation type="journal article" date="2020" name="Stud. Mycol.">
        <title>101 Dothideomycetes genomes: a test case for predicting lifestyles and emergence of pathogens.</title>
        <authorList>
            <person name="Haridas S."/>
            <person name="Albert R."/>
            <person name="Binder M."/>
            <person name="Bloem J."/>
            <person name="Labutti K."/>
            <person name="Salamov A."/>
            <person name="Andreopoulos B."/>
            <person name="Baker S."/>
            <person name="Barry K."/>
            <person name="Bills G."/>
            <person name="Bluhm B."/>
            <person name="Cannon C."/>
            <person name="Castanera R."/>
            <person name="Culley D."/>
            <person name="Daum C."/>
            <person name="Ezra D."/>
            <person name="Gonzalez J."/>
            <person name="Henrissat B."/>
            <person name="Kuo A."/>
            <person name="Liang C."/>
            <person name="Lipzen A."/>
            <person name="Lutzoni F."/>
            <person name="Magnuson J."/>
            <person name="Mondo S."/>
            <person name="Nolan M."/>
            <person name="Ohm R."/>
            <person name="Pangilinan J."/>
            <person name="Park H.-J."/>
            <person name="Ramirez L."/>
            <person name="Alfaro M."/>
            <person name="Sun H."/>
            <person name="Tritt A."/>
            <person name="Yoshinaga Y."/>
            <person name="Zwiers L.-H."/>
            <person name="Turgeon B."/>
            <person name="Goodwin S."/>
            <person name="Spatafora J."/>
            <person name="Crous P."/>
            <person name="Grigoriev I."/>
        </authorList>
    </citation>
    <scope>NUCLEOTIDE SEQUENCE</scope>
    <source>
        <strain evidence="8">CBS 379.55</strain>
    </source>
</reference>
<feature type="transmembrane region" description="Helical" evidence="6">
    <location>
        <begin position="407"/>
        <end position="431"/>
    </location>
</feature>
<feature type="transmembrane region" description="Helical" evidence="6">
    <location>
        <begin position="462"/>
        <end position="479"/>
    </location>
</feature>
<dbReference type="Gene3D" id="1.20.1720.10">
    <property type="entry name" value="Multidrug resistance protein D"/>
    <property type="match status" value="1"/>
</dbReference>
<dbReference type="GO" id="GO:0010509">
    <property type="term" value="P:intracellular polyamine homeostasis"/>
    <property type="evidence" value="ECO:0007669"/>
    <property type="project" value="TreeGrafter"/>
</dbReference>
<organism evidence="8 9">
    <name type="scientific">Westerdykella ornata</name>
    <dbReference type="NCBI Taxonomy" id="318751"/>
    <lineage>
        <taxon>Eukaryota</taxon>
        <taxon>Fungi</taxon>
        <taxon>Dikarya</taxon>
        <taxon>Ascomycota</taxon>
        <taxon>Pezizomycotina</taxon>
        <taxon>Dothideomycetes</taxon>
        <taxon>Pleosporomycetidae</taxon>
        <taxon>Pleosporales</taxon>
        <taxon>Sporormiaceae</taxon>
        <taxon>Westerdykella</taxon>
    </lineage>
</organism>
<dbReference type="Gene3D" id="1.20.1250.20">
    <property type="entry name" value="MFS general substrate transporter like domains"/>
    <property type="match status" value="1"/>
</dbReference>
<keyword evidence="3 6" id="KW-1133">Transmembrane helix</keyword>
<keyword evidence="4 6" id="KW-0472">Membrane</keyword>
<dbReference type="AlphaFoldDB" id="A0A6A6J5B6"/>
<dbReference type="InterPro" id="IPR036259">
    <property type="entry name" value="MFS_trans_sf"/>
</dbReference>
<evidence type="ECO:0000313" key="8">
    <source>
        <dbReference type="EMBL" id="KAF2271771.1"/>
    </source>
</evidence>
<feature type="transmembrane region" description="Helical" evidence="6">
    <location>
        <begin position="116"/>
        <end position="140"/>
    </location>
</feature>
<dbReference type="InterPro" id="IPR011701">
    <property type="entry name" value="MFS"/>
</dbReference>
<dbReference type="PANTHER" id="PTHR23502">
    <property type="entry name" value="MAJOR FACILITATOR SUPERFAMILY"/>
    <property type="match status" value="1"/>
</dbReference>
<evidence type="ECO:0000256" key="2">
    <source>
        <dbReference type="ARBA" id="ARBA00022692"/>
    </source>
</evidence>
<dbReference type="Pfam" id="PF07690">
    <property type="entry name" value="MFS_1"/>
    <property type="match status" value="1"/>
</dbReference>
<evidence type="ECO:0000313" key="9">
    <source>
        <dbReference type="Proteomes" id="UP000800097"/>
    </source>
</evidence>
<gene>
    <name evidence="8" type="ORF">EI97DRAFT_259083</name>
</gene>
<keyword evidence="2 6" id="KW-0812">Transmembrane</keyword>
<keyword evidence="9" id="KW-1185">Reference proteome</keyword>
<feature type="region of interest" description="Disordered" evidence="5">
    <location>
        <begin position="300"/>
        <end position="329"/>
    </location>
</feature>
<proteinExistence type="predicted"/>
<evidence type="ECO:0000256" key="1">
    <source>
        <dbReference type="ARBA" id="ARBA00004141"/>
    </source>
</evidence>
<evidence type="ECO:0000256" key="3">
    <source>
        <dbReference type="ARBA" id="ARBA00022989"/>
    </source>
</evidence>
<dbReference type="Proteomes" id="UP000800097">
    <property type="component" value="Unassembled WGS sequence"/>
</dbReference>
<dbReference type="CDD" id="cd17323">
    <property type="entry name" value="MFS_Tpo1_MDR_like"/>
    <property type="match status" value="1"/>
</dbReference>
<dbReference type="InterPro" id="IPR020846">
    <property type="entry name" value="MFS_dom"/>
</dbReference>
<accession>A0A6A6J5B6</accession>
<dbReference type="GeneID" id="54547382"/>
<feature type="transmembrane region" description="Helical" evidence="6">
    <location>
        <begin position="214"/>
        <end position="234"/>
    </location>
</feature>
<feature type="transmembrane region" description="Helical" evidence="6">
    <location>
        <begin position="152"/>
        <end position="172"/>
    </location>
</feature>
<dbReference type="GO" id="GO:0015203">
    <property type="term" value="F:polyamine transmembrane transporter activity"/>
    <property type="evidence" value="ECO:0007669"/>
    <property type="project" value="TreeGrafter"/>
</dbReference>
<evidence type="ECO:0000256" key="6">
    <source>
        <dbReference type="SAM" id="Phobius"/>
    </source>
</evidence>
<feature type="transmembrane region" description="Helical" evidence="6">
    <location>
        <begin position="184"/>
        <end position="208"/>
    </location>
</feature>
<evidence type="ECO:0000256" key="5">
    <source>
        <dbReference type="SAM" id="MobiDB-lite"/>
    </source>
</evidence>
<comment type="subcellular location">
    <subcellularLocation>
        <location evidence="1">Membrane</location>
        <topology evidence="1">Multi-pass membrane protein</topology>
    </subcellularLocation>
</comment>
<evidence type="ECO:0000256" key="4">
    <source>
        <dbReference type="ARBA" id="ARBA00023136"/>
    </source>
</evidence>
<dbReference type="GO" id="GO:0005886">
    <property type="term" value="C:plasma membrane"/>
    <property type="evidence" value="ECO:0007669"/>
    <property type="project" value="TreeGrafter"/>
</dbReference>
<feature type="transmembrane region" description="Helical" evidence="6">
    <location>
        <begin position="485"/>
        <end position="508"/>
    </location>
</feature>
<feature type="region of interest" description="Disordered" evidence="5">
    <location>
        <begin position="1"/>
        <end position="42"/>
    </location>
</feature>
<feature type="transmembrane region" description="Helical" evidence="6">
    <location>
        <begin position="376"/>
        <end position="395"/>
    </location>
</feature>
<name>A0A6A6J5B6_WESOR</name>
<protein>
    <submittedName>
        <fullName evidence="8">MFS general substrate transporter</fullName>
    </submittedName>
</protein>
<feature type="region of interest" description="Disordered" evidence="5">
    <location>
        <begin position="54"/>
        <end position="75"/>
    </location>
</feature>
<feature type="transmembrane region" description="Helical" evidence="6">
    <location>
        <begin position="553"/>
        <end position="574"/>
    </location>
</feature>
<evidence type="ECO:0000259" key="7">
    <source>
        <dbReference type="PROSITE" id="PS50850"/>
    </source>
</evidence>
<feature type="transmembrane region" description="Helical" evidence="6">
    <location>
        <begin position="274"/>
        <end position="292"/>
    </location>
</feature>
<dbReference type="OrthoDB" id="3936150at2759"/>
<dbReference type="PANTHER" id="PTHR23502:SF5">
    <property type="entry name" value="QUINIDINE RESISTANCE PROTEIN 3"/>
    <property type="match status" value="1"/>
</dbReference>
<feature type="compositionally biased region" description="Acidic residues" evidence="5">
    <location>
        <begin position="29"/>
        <end position="38"/>
    </location>
</feature>
<dbReference type="SUPFAM" id="SSF103473">
    <property type="entry name" value="MFS general substrate transporter"/>
    <property type="match status" value="1"/>
</dbReference>
<feature type="transmembrane region" description="Helical" evidence="6">
    <location>
        <begin position="520"/>
        <end position="541"/>
    </location>
</feature>
<sequence>MPEHEPTAMSCSSKSHASKRSELSVDDIGVTEEVEEEVQCPKDDAMSIANFRATTISEDEENGTPEPRPRTTISRTTSVTPDAVIVPRRNRRGLLSHLTLIPEVECAYHYANRTKWIITSIVAFCGIVGPMGSAIVLPVLGGIAKDFDASPVIANMSVAVYMLAMGIFPLWWSSFSETGGRRTVYIVSFVLSLVFAVLSAVATNISMLVAVRTFSGGAAASVQVLGAGTIADIWEVKERGRALGLFYLGPLCGPLLAPIIGGALGQGFGWRSTQWFLVIYGAITLVLIIFGLPETLPPENNKPRSATTLPQHYPPTTAPVQEKDSSNASPQTLTRISTRASVAQNTKSLLVSTHRIFIEPLLVLTWLRYPPVALTVYYASITFGSLYFLNISLQWTFSAAPYSFSTFILGLLYIPGSLGYMVASLTGGQWIDRIMAREARKAQRYDSHGKLIYRPEDRMKENAWIAGAMWPLALIWYGWSAQYGVHWICPMIANFFFGVGSMLVFALVTTMLTEMMPRRASAGVAINNFCRSLFCFVGAVAADPVIQAIGNGWLMVILGGVGLVSGAGVILAMGRWGSVWRDKMVEVLG</sequence>
<dbReference type="PROSITE" id="PS50850">
    <property type="entry name" value="MFS"/>
    <property type="match status" value="1"/>
</dbReference>
<dbReference type="RefSeq" id="XP_033649310.1">
    <property type="nucleotide sequence ID" value="XM_033794207.1"/>
</dbReference>
<dbReference type="EMBL" id="ML986533">
    <property type="protein sequence ID" value="KAF2271771.1"/>
    <property type="molecule type" value="Genomic_DNA"/>
</dbReference>
<feature type="domain" description="Major facilitator superfamily (MFS) profile" evidence="7">
    <location>
        <begin position="118"/>
        <end position="577"/>
    </location>
</feature>